<evidence type="ECO:0000256" key="1">
    <source>
        <dbReference type="ARBA" id="ARBA00023125"/>
    </source>
</evidence>
<dbReference type="AlphaFoldDB" id="A0A1I2ES02"/>
<proteinExistence type="inferred from homology"/>
<dbReference type="GO" id="GO:0003697">
    <property type="term" value="F:single-stranded DNA binding"/>
    <property type="evidence" value="ECO:0007669"/>
    <property type="project" value="UniProtKB-UniRule"/>
</dbReference>
<evidence type="ECO:0000313" key="6">
    <source>
        <dbReference type="Proteomes" id="UP000198589"/>
    </source>
</evidence>
<dbReference type="InterPro" id="IPR012340">
    <property type="entry name" value="NA-bd_OB-fold"/>
</dbReference>
<organism evidence="5 6">
    <name type="scientific">Blastococcus tunisiensis</name>
    <dbReference type="NCBI Taxonomy" id="1798228"/>
    <lineage>
        <taxon>Bacteria</taxon>
        <taxon>Bacillati</taxon>
        <taxon>Actinomycetota</taxon>
        <taxon>Actinomycetes</taxon>
        <taxon>Geodermatophilales</taxon>
        <taxon>Geodermatophilaceae</taxon>
        <taxon>Blastococcus</taxon>
    </lineage>
</organism>
<feature type="region of interest" description="Disordered" evidence="4">
    <location>
        <begin position="1"/>
        <end position="21"/>
    </location>
</feature>
<protein>
    <recommendedName>
        <fullName evidence="2 3">Single-stranded DNA-binding protein</fullName>
        <shortName evidence="2">SSB</shortName>
    </recommendedName>
</protein>
<dbReference type="RefSeq" id="WP_092198125.1">
    <property type="nucleotide sequence ID" value="NZ_FOND01000007.1"/>
</dbReference>
<dbReference type="CDD" id="cd04496">
    <property type="entry name" value="SSB_OBF"/>
    <property type="match status" value="1"/>
</dbReference>
<evidence type="ECO:0000256" key="3">
    <source>
        <dbReference type="RuleBase" id="RU000524"/>
    </source>
</evidence>
<dbReference type="InterPro" id="IPR000424">
    <property type="entry name" value="Primosome_PriB/ssb"/>
</dbReference>
<dbReference type="SUPFAM" id="SSF50249">
    <property type="entry name" value="Nucleic acid-binding proteins"/>
    <property type="match status" value="1"/>
</dbReference>
<comment type="caution">
    <text evidence="2">Lacks conserved residue(s) required for the propagation of feature annotation.</text>
</comment>
<dbReference type="OrthoDB" id="9809878at2"/>
<reference evidence="6" key="1">
    <citation type="submission" date="2016-10" db="EMBL/GenBank/DDBJ databases">
        <authorList>
            <person name="Varghese N."/>
            <person name="Submissions S."/>
        </authorList>
    </citation>
    <scope>NUCLEOTIDE SEQUENCE [LARGE SCALE GENOMIC DNA]</scope>
    <source>
        <strain evidence="6">DSM 46838</strain>
    </source>
</reference>
<dbReference type="PROSITE" id="PS50935">
    <property type="entry name" value="SSB"/>
    <property type="match status" value="1"/>
</dbReference>
<sequence length="132" mass="14093">MSGETTTTVVGNLTDDPELHHTPVGPVVSFTVATAARVLDRASGEWKDGDPLFLRCSLWHTPAEHAAASLHRGARVIVTGRLRQRSFETPGGEKRTVIELAADEVGASLRFAPTRVRLPLRDASDGVTPASA</sequence>
<gene>
    <name evidence="5" type="ORF">SAMN05216574_107173</name>
</gene>
<dbReference type="Gene3D" id="2.40.50.140">
    <property type="entry name" value="Nucleic acid-binding proteins"/>
    <property type="match status" value="1"/>
</dbReference>
<dbReference type="NCBIfam" id="TIGR00621">
    <property type="entry name" value="ssb"/>
    <property type="match status" value="1"/>
</dbReference>
<keyword evidence="1 2" id="KW-0238">DNA-binding</keyword>
<dbReference type="Proteomes" id="UP000198589">
    <property type="component" value="Unassembled WGS sequence"/>
</dbReference>
<evidence type="ECO:0000313" key="5">
    <source>
        <dbReference type="EMBL" id="SFE95842.1"/>
    </source>
</evidence>
<evidence type="ECO:0000256" key="2">
    <source>
        <dbReference type="HAMAP-Rule" id="MF_00984"/>
    </source>
</evidence>
<comment type="subunit">
    <text evidence="2">Homotetramer.</text>
</comment>
<feature type="compositionally biased region" description="Polar residues" evidence="4">
    <location>
        <begin position="1"/>
        <end position="11"/>
    </location>
</feature>
<dbReference type="Pfam" id="PF00436">
    <property type="entry name" value="SSB"/>
    <property type="match status" value="1"/>
</dbReference>
<dbReference type="InterPro" id="IPR011344">
    <property type="entry name" value="ssDNA-bd"/>
</dbReference>
<evidence type="ECO:0000256" key="4">
    <source>
        <dbReference type="SAM" id="MobiDB-lite"/>
    </source>
</evidence>
<dbReference type="HAMAP" id="MF_00984">
    <property type="entry name" value="SSB"/>
    <property type="match status" value="1"/>
</dbReference>
<accession>A0A1I2ES02</accession>
<name>A0A1I2ES02_9ACTN</name>
<dbReference type="EMBL" id="FOND01000007">
    <property type="protein sequence ID" value="SFE95842.1"/>
    <property type="molecule type" value="Genomic_DNA"/>
</dbReference>
<dbReference type="STRING" id="1798228.SAMN05216574_107173"/>
<keyword evidence="6" id="KW-1185">Reference proteome</keyword>
<dbReference type="GO" id="GO:0006260">
    <property type="term" value="P:DNA replication"/>
    <property type="evidence" value="ECO:0007669"/>
    <property type="project" value="InterPro"/>
</dbReference>